<evidence type="ECO:0000313" key="2">
    <source>
        <dbReference type="Proteomes" id="UP000029228"/>
    </source>
</evidence>
<dbReference type="EMBL" id="BBMR01000002">
    <property type="protein sequence ID" value="GAL17842.1"/>
    <property type="molecule type" value="Genomic_DNA"/>
</dbReference>
<proteinExistence type="predicted"/>
<reference evidence="1 2" key="1">
    <citation type="submission" date="2014-09" db="EMBL/GenBank/DDBJ databases">
        <title>Vibrio maritimus JCM 19235. (C45) whole genome shotgun sequence.</title>
        <authorList>
            <person name="Sawabe T."/>
            <person name="Meirelles P."/>
            <person name="Nakanishi M."/>
            <person name="Sayaka M."/>
            <person name="Hattori M."/>
            <person name="Ohkuma M."/>
        </authorList>
    </citation>
    <scope>NUCLEOTIDE SEQUENCE [LARGE SCALE GENOMIC DNA]</scope>
    <source>
        <strain evidence="2">JCM19235</strain>
    </source>
</reference>
<dbReference type="Proteomes" id="UP000029228">
    <property type="component" value="Unassembled WGS sequence"/>
</dbReference>
<dbReference type="AlphaFoldDB" id="A0A090SE95"/>
<keyword evidence="2" id="KW-1185">Reference proteome</keyword>
<gene>
    <name evidence="1" type="ORF">JCM19235_6395</name>
</gene>
<sequence>MIKTHRNFTLHGTPKHHAHVHINPIGELDIDIVESHEHHHTEFSSLSFKRSKQSTLLQGVDIDQKQPWQLTLDNKDAEELTTIIQRANDDFEELMRDL</sequence>
<name>A0A090SE95_9VIBR</name>
<accession>A0A090SE95</accession>
<dbReference type="OrthoDB" id="5887304at2"/>
<comment type="caution">
    <text evidence="1">The sequence shown here is derived from an EMBL/GenBank/DDBJ whole genome shotgun (WGS) entry which is preliminary data.</text>
</comment>
<dbReference type="STRING" id="990268.JCM19235_6395"/>
<evidence type="ECO:0000313" key="1">
    <source>
        <dbReference type="EMBL" id="GAL17842.1"/>
    </source>
</evidence>
<organism evidence="1 2">
    <name type="scientific">Vibrio maritimus</name>
    <dbReference type="NCBI Taxonomy" id="990268"/>
    <lineage>
        <taxon>Bacteria</taxon>
        <taxon>Pseudomonadati</taxon>
        <taxon>Pseudomonadota</taxon>
        <taxon>Gammaproteobacteria</taxon>
        <taxon>Vibrionales</taxon>
        <taxon>Vibrionaceae</taxon>
        <taxon>Vibrio</taxon>
    </lineage>
</organism>
<protein>
    <submittedName>
        <fullName evidence="1">Uncharacterized protein</fullName>
    </submittedName>
</protein>